<keyword evidence="2" id="KW-1185">Reference proteome</keyword>
<comment type="caution">
    <text evidence="1">The sequence shown here is derived from an EMBL/GenBank/DDBJ whole genome shotgun (WGS) entry which is preliminary data.</text>
</comment>
<feature type="non-terminal residue" evidence="1">
    <location>
        <position position="76"/>
    </location>
</feature>
<dbReference type="EMBL" id="JASPKZ010008864">
    <property type="protein sequence ID" value="KAJ9578689.1"/>
    <property type="molecule type" value="Genomic_DNA"/>
</dbReference>
<name>A0AAD7ZDH5_DIPPU</name>
<organism evidence="1 2">
    <name type="scientific">Diploptera punctata</name>
    <name type="common">Pacific beetle cockroach</name>
    <dbReference type="NCBI Taxonomy" id="6984"/>
    <lineage>
        <taxon>Eukaryota</taxon>
        <taxon>Metazoa</taxon>
        <taxon>Ecdysozoa</taxon>
        <taxon>Arthropoda</taxon>
        <taxon>Hexapoda</taxon>
        <taxon>Insecta</taxon>
        <taxon>Pterygota</taxon>
        <taxon>Neoptera</taxon>
        <taxon>Polyneoptera</taxon>
        <taxon>Dictyoptera</taxon>
        <taxon>Blattodea</taxon>
        <taxon>Blaberoidea</taxon>
        <taxon>Blaberidae</taxon>
        <taxon>Diplopterinae</taxon>
        <taxon>Diploptera</taxon>
    </lineage>
</organism>
<accession>A0AAD7ZDH5</accession>
<feature type="non-terminal residue" evidence="1">
    <location>
        <position position="1"/>
    </location>
</feature>
<evidence type="ECO:0000313" key="1">
    <source>
        <dbReference type="EMBL" id="KAJ9578689.1"/>
    </source>
</evidence>
<dbReference type="AlphaFoldDB" id="A0AAD7ZDH5"/>
<reference evidence="1" key="1">
    <citation type="journal article" date="2023" name="IScience">
        <title>Live-bearing cockroach genome reveals convergent evolutionary mechanisms linked to viviparity in insects and beyond.</title>
        <authorList>
            <person name="Fouks B."/>
            <person name="Harrison M.C."/>
            <person name="Mikhailova A.A."/>
            <person name="Marchal E."/>
            <person name="English S."/>
            <person name="Carruthers M."/>
            <person name="Jennings E.C."/>
            <person name="Chiamaka E.L."/>
            <person name="Frigard R.A."/>
            <person name="Pippel M."/>
            <person name="Attardo G.M."/>
            <person name="Benoit J.B."/>
            <person name="Bornberg-Bauer E."/>
            <person name="Tobe S.S."/>
        </authorList>
    </citation>
    <scope>NUCLEOTIDE SEQUENCE</scope>
    <source>
        <strain evidence="1">Stay&amp;Tobe</strain>
    </source>
</reference>
<sequence length="76" mass="8626">CPLNKRVRSNFNMSYTTPYGEVVKFTVICSFRSPVTNGIYVVVYNRLNSSPTARISHKCLPTVLLEYLKPASEILK</sequence>
<evidence type="ECO:0000313" key="2">
    <source>
        <dbReference type="Proteomes" id="UP001233999"/>
    </source>
</evidence>
<protein>
    <submittedName>
        <fullName evidence="1">Uncharacterized protein</fullName>
    </submittedName>
</protein>
<dbReference type="Proteomes" id="UP001233999">
    <property type="component" value="Unassembled WGS sequence"/>
</dbReference>
<reference evidence="1" key="2">
    <citation type="submission" date="2023-05" db="EMBL/GenBank/DDBJ databases">
        <authorList>
            <person name="Fouks B."/>
        </authorList>
    </citation>
    <scope>NUCLEOTIDE SEQUENCE</scope>
    <source>
        <strain evidence="1">Stay&amp;Tobe</strain>
        <tissue evidence="1">Testes</tissue>
    </source>
</reference>
<proteinExistence type="predicted"/>
<gene>
    <name evidence="1" type="ORF">L9F63_005051</name>
</gene>